<evidence type="ECO:0000256" key="1">
    <source>
        <dbReference type="ARBA" id="ARBA00004651"/>
    </source>
</evidence>
<evidence type="ECO:0000256" key="3">
    <source>
        <dbReference type="ARBA" id="ARBA00022475"/>
    </source>
</evidence>
<evidence type="ECO:0000313" key="10">
    <source>
        <dbReference type="Proteomes" id="UP000176404"/>
    </source>
</evidence>
<dbReference type="SUPFAM" id="SSF103473">
    <property type="entry name" value="MFS general substrate transporter"/>
    <property type="match status" value="1"/>
</dbReference>
<reference evidence="9 10" key="1">
    <citation type="journal article" date="2016" name="Nat. Commun.">
        <title>Thousands of microbial genomes shed light on interconnected biogeochemical processes in an aquifer system.</title>
        <authorList>
            <person name="Anantharaman K."/>
            <person name="Brown C.T."/>
            <person name="Hug L.A."/>
            <person name="Sharon I."/>
            <person name="Castelle C.J."/>
            <person name="Probst A.J."/>
            <person name="Thomas B.C."/>
            <person name="Singh A."/>
            <person name="Wilkins M.J."/>
            <person name="Karaoz U."/>
            <person name="Brodie E.L."/>
            <person name="Williams K.H."/>
            <person name="Hubbard S.S."/>
            <person name="Banfield J.F."/>
        </authorList>
    </citation>
    <scope>NUCLEOTIDE SEQUENCE [LARGE SCALE GENOMIC DNA]</scope>
</reference>
<keyword evidence="2" id="KW-0813">Transport</keyword>
<dbReference type="GO" id="GO:0005886">
    <property type="term" value="C:plasma membrane"/>
    <property type="evidence" value="ECO:0007669"/>
    <property type="project" value="UniProtKB-SubCell"/>
</dbReference>
<dbReference type="Gene3D" id="1.20.1250.20">
    <property type="entry name" value="MFS general substrate transporter like domains"/>
    <property type="match status" value="1"/>
</dbReference>
<gene>
    <name evidence="9" type="ORF">A2892_02855</name>
</gene>
<evidence type="ECO:0000256" key="6">
    <source>
        <dbReference type="ARBA" id="ARBA00023136"/>
    </source>
</evidence>
<evidence type="ECO:0000259" key="8">
    <source>
        <dbReference type="PROSITE" id="PS50850"/>
    </source>
</evidence>
<protein>
    <recommendedName>
        <fullName evidence="8">Major facilitator superfamily (MFS) profile domain-containing protein</fullName>
    </recommendedName>
</protein>
<sequence length="204" mass="22666">MKNYFRKVLVGVKINRVIEYLTLSDILMLSGWGLINPIIAVFFTDQVKGGSVGLAGLASTTYFLVKSFVQIPVARYIDFKKGEKDDFRIMIFGSLIISLAAFLYIFVKFPWQVIIVQIIYGLGGALSYPSWLAIFTRHIDKREEGFEWSLYFSATDLCAALTAGLGGLLAVSFGYKLVFALVGIFSLMGTLFLAGVGHYLKKRG</sequence>
<evidence type="ECO:0000256" key="5">
    <source>
        <dbReference type="ARBA" id="ARBA00022989"/>
    </source>
</evidence>
<feature type="transmembrane region" description="Helical" evidence="7">
    <location>
        <begin position="148"/>
        <end position="171"/>
    </location>
</feature>
<dbReference type="InterPro" id="IPR020846">
    <property type="entry name" value="MFS_dom"/>
</dbReference>
<dbReference type="Proteomes" id="UP000176404">
    <property type="component" value="Unassembled WGS sequence"/>
</dbReference>
<dbReference type="PROSITE" id="PS50850">
    <property type="entry name" value="MFS"/>
    <property type="match status" value="1"/>
</dbReference>
<keyword evidence="6 7" id="KW-0472">Membrane</keyword>
<feature type="transmembrane region" description="Helical" evidence="7">
    <location>
        <begin position="20"/>
        <end position="43"/>
    </location>
</feature>
<keyword evidence="4 7" id="KW-0812">Transmembrane</keyword>
<organism evidence="9 10">
    <name type="scientific">Candidatus Woesebacteria bacterium RIFCSPLOWO2_01_FULL_39_10b</name>
    <dbReference type="NCBI Taxonomy" id="1802517"/>
    <lineage>
        <taxon>Bacteria</taxon>
        <taxon>Candidatus Woeseibacteriota</taxon>
    </lineage>
</organism>
<feature type="transmembrane region" description="Helical" evidence="7">
    <location>
        <begin position="113"/>
        <end position="136"/>
    </location>
</feature>
<feature type="transmembrane region" description="Helical" evidence="7">
    <location>
        <begin position="49"/>
        <end position="69"/>
    </location>
</feature>
<evidence type="ECO:0000313" key="9">
    <source>
        <dbReference type="EMBL" id="OGM59898.1"/>
    </source>
</evidence>
<dbReference type="GO" id="GO:0022857">
    <property type="term" value="F:transmembrane transporter activity"/>
    <property type="evidence" value="ECO:0007669"/>
    <property type="project" value="InterPro"/>
</dbReference>
<feature type="domain" description="Major facilitator superfamily (MFS) profile" evidence="8">
    <location>
        <begin position="8"/>
        <end position="204"/>
    </location>
</feature>
<dbReference type="InterPro" id="IPR011701">
    <property type="entry name" value="MFS"/>
</dbReference>
<dbReference type="EMBL" id="MGHD01000012">
    <property type="protein sequence ID" value="OGM59898.1"/>
    <property type="molecule type" value="Genomic_DNA"/>
</dbReference>
<dbReference type="PANTHER" id="PTHR23517">
    <property type="entry name" value="RESISTANCE PROTEIN MDTM, PUTATIVE-RELATED-RELATED"/>
    <property type="match status" value="1"/>
</dbReference>
<comment type="subcellular location">
    <subcellularLocation>
        <location evidence="1">Cell membrane</location>
        <topology evidence="1">Multi-pass membrane protein</topology>
    </subcellularLocation>
</comment>
<accession>A0A1F8B976</accession>
<feature type="transmembrane region" description="Helical" evidence="7">
    <location>
        <begin position="89"/>
        <end position="107"/>
    </location>
</feature>
<keyword evidence="3" id="KW-1003">Cell membrane</keyword>
<name>A0A1F8B976_9BACT</name>
<dbReference type="Pfam" id="PF07690">
    <property type="entry name" value="MFS_1"/>
    <property type="match status" value="1"/>
</dbReference>
<feature type="transmembrane region" description="Helical" evidence="7">
    <location>
        <begin position="177"/>
        <end position="200"/>
    </location>
</feature>
<keyword evidence="5 7" id="KW-1133">Transmembrane helix</keyword>
<proteinExistence type="predicted"/>
<evidence type="ECO:0000256" key="4">
    <source>
        <dbReference type="ARBA" id="ARBA00022692"/>
    </source>
</evidence>
<dbReference type="InterPro" id="IPR036259">
    <property type="entry name" value="MFS_trans_sf"/>
</dbReference>
<evidence type="ECO:0000256" key="7">
    <source>
        <dbReference type="SAM" id="Phobius"/>
    </source>
</evidence>
<dbReference type="InterPro" id="IPR050171">
    <property type="entry name" value="MFS_Transporters"/>
</dbReference>
<dbReference type="STRING" id="1802517.A2892_02855"/>
<dbReference type="AlphaFoldDB" id="A0A1F8B976"/>
<comment type="caution">
    <text evidence="9">The sequence shown here is derived from an EMBL/GenBank/DDBJ whole genome shotgun (WGS) entry which is preliminary data.</text>
</comment>
<evidence type="ECO:0000256" key="2">
    <source>
        <dbReference type="ARBA" id="ARBA00022448"/>
    </source>
</evidence>